<protein>
    <submittedName>
        <fullName evidence="3">Calcium-binding tyrosine phosphorylation-regulated protein</fullName>
    </submittedName>
</protein>
<dbReference type="CDD" id="cd12100">
    <property type="entry name" value="DD_CABYR_SP17"/>
    <property type="match status" value="1"/>
</dbReference>
<dbReference type="AlphaFoldDB" id="A0A662YX02"/>
<dbReference type="Pfam" id="PF02197">
    <property type="entry name" value="RIIa"/>
    <property type="match status" value="1"/>
</dbReference>
<dbReference type="PANTHER" id="PTHR15494:SF0">
    <property type="entry name" value="CALCIUM-BINDING TYROSINE PHOSPHORYLATION-REGULATED PROTEIN"/>
    <property type="match status" value="1"/>
</dbReference>
<dbReference type="Proteomes" id="UP000289886">
    <property type="component" value="Unassembled WGS sequence"/>
</dbReference>
<evidence type="ECO:0000259" key="2">
    <source>
        <dbReference type="SMART" id="SM00394"/>
    </source>
</evidence>
<dbReference type="GO" id="GO:0048240">
    <property type="term" value="P:sperm capacitation"/>
    <property type="evidence" value="ECO:0007669"/>
    <property type="project" value="InterPro"/>
</dbReference>
<dbReference type="GO" id="GO:0005737">
    <property type="term" value="C:cytoplasm"/>
    <property type="evidence" value="ECO:0007669"/>
    <property type="project" value="TreeGrafter"/>
</dbReference>
<feature type="region of interest" description="Disordered" evidence="1">
    <location>
        <begin position="237"/>
        <end position="261"/>
    </location>
</feature>
<gene>
    <name evidence="3" type="ORF">EOD39_9551</name>
</gene>
<dbReference type="GO" id="GO:0035686">
    <property type="term" value="C:sperm fibrous sheath"/>
    <property type="evidence" value="ECO:0007669"/>
    <property type="project" value="TreeGrafter"/>
</dbReference>
<feature type="domain" description="RIIa" evidence="2">
    <location>
        <begin position="12"/>
        <end position="49"/>
    </location>
</feature>
<name>A0A662YX02_ACIRT</name>
<dbReference type="SUPFAM" id="SSF47391">
    <property type="entry name" value="Dimerization-anchoring domain of cAMP-dependent PK regulatory subunit"/>
    <property type="match status" value="1"/>
</dbReference>
<evidence type="ECO:0000313" key="3">
    <source>
        <dbReference type="EMBL" id="RXN00422.1"/>
    </source>
</evidence>
<reference evidence="3 4" key="1">
    <citation type="submission" date="2019-01" db="EMBL/GenBank/DDBJ databases">
        <title>Draft Genome and Complete Hox-Cluster Characterization of the Sterlet Sturgeon (Acipenser ruthenus).</title>
        <authorList>
            <person name="Wei Q."/>
        </authorList>
    </citation>
    <scope>NUCLEOTIDE SEQUENCE [LARGE SCALE GENOMIC DNA]</scope>
    <source>
        <strain evidence="3">WHYD16114868_AA</strain>
        <tissue evidence="3">Blood</tissue>
    </source>
</reference>
<dbReference type="InterPro" id="IPR003117">
    <property type="entry name" value="cAMP_dep_PK_reg_su_I/II_a/b"/>
</dbReference>
<comment type="caution">
    <text evidence="3">The sequence shown here is derived from an EMBL/GenBank/DDBJ whole genome shotgun (WGS) entry which is preliminary data.</text>
</comment>
<evidence type="ECO:0000313" key="4">
    <source>
        <dbReference type="Proteomes" id="UP000289886"/>
    </source>
</evidence>
<feature type="region of interest" description="Disordered" evidence="1">
    <location>
        <begin position="438"/>
        <end position="479"/>
    </location>
</feature>
<dbReference type="PANTHER" id="PTHR15494">
    <property type="entry name" value="CALCIUM-BINDING TYROSINE PHOSPHORYLATION-REGULATED PROTEIN"/>
    <property type="match status" value="1"/>
</dbReference>
<keyword evidence="4" id="KW-1185">Reference proteome</keyword>
<dbReference type="Gene3D" id="1.20.890.10">
    <property type="entry name" value="cAMP-dependent protein kinase regulatory subunit, dimerization-anchoring domain"/>
    <property type="match status" value="1"/>
</dbReference>
<organism evidence="3 4">
    <name type="scientific">Acipenser ruthenus</name>
    <name type="common">Sterlet sturgeon</name>
    <dbReference type="NCBI Taxonomy" id="7906"/>
    <lineage>
        <taxon>Eukaryota</taxon>
        <taxon>Metazoa</taxon>
        <taxon>Chordata</taxon>
        <taxon>Craniata</taxon>
        <taxon>Vertebrata</taxon>
        <taxon>Euteleostomi</taxon>
        <taxon>Actinopterygii</taxon>
        <taxon>Chondrostei</taxon>
        <taxon>Acipenseriformes</taxon>
        <taxon>Acipenseridae</taxon>
        <taxon>Acipenser</taxon>
    </lineage>
</organism>
<proteinExistence type="predicted"/>
<dbReference type="GO" id="GO:0005509">
    <property type="term" value="F:calcium ion binding"/>
    <property type="evidence" value="ECO:0007669"/>
    <property type="project" value="InterPro"/>
</dbReference>
<dbReference type="EMBL" id="SCEB01000185">
    <property type="protein sequence ID" value="RXN00422.1"/>
    <property type="molecule type" value="Genomic_DNA"/>
</dbReference>
<dbReference type="InterPro" id="IPR038848">
    <property type="entry name" value="CABYR"/>
</dbReference>
<evidence type="ECO:0000256" key="1">
    <source>
        <dbReference type="SAM" id="MobiDB-lite"/>
    </source>
</evidence>
<dbReference type="InterPro" id="IPR047579">
    <property type="entry name" value="DD_CABYR_SP17"/>
</dbReference>
<dbReference type="SMART" id="SM00394">
    <property type="entry name" value="RIIa"/>
    <property type="match status" value="1"/>
</dbReference>
<sequence>MSSHHAKLVIPYGLKTLLEGVSRAVMKRQPENIPKFASCYFTELLKFRDENPSLDIMGLENEFRRIHDLGSSFEEHRLGVAAFHNDSPASEEQGTHSNTYTFESGIVRSPYSDQDPNTRCAVQSVFERVPSGIYEATSNSVLLKTPDVPHEDVITVHSENVPESLIFHKVKEESCTRQSLLGFDESTAKHKNAQDGESAPGKEYQAVVFQRVPPASQLATPSAAQETVNQDTPVNAVEHSTAEAPSLHRKTSISGVEVPPEKAEIEQECDLGSSFEEHRLGVAAFHNDSPASEEQGTHSNTYTFESGIVRSPYSDQDPNTRCAVQSVFERVPSGIYEATSNSVLLKTPDVPHEDVITVHSENVPESLIFHKVKEESCTRQSLLGFDESTAKHKNAQDGESAPGKEYQAVVFQRVPSAIQLATPSAAQETVNQDTPVNAMEHSSAEAPSLHRKTSISGVEVPPEKAEIEQECGKTHYFKT</sequence>
<accession>A0A662YX02</accession>
<feature type="compositionally biased region" description="Basic and acidic residues" evidence="1">
    <location>
        <begin position="461"/>
        <end position="473"/>
    </location>
</feature>